<evidence type="ECO:0000256" key="1">
    <source>
        <dbReference type="ARBA" id="ARBA00004167"/>
    </source>
</evidence>
<reference evidence="6 7" key="1">
    <citation type="submission" date="2019-02" db="EMBL/GenBank/DDBJ databases">
        <title>Kribbella capetownensis sp. nov. and Kribbella speibonae sp. nov., isolated from soil.</title>
        <authorList>
            <person name="Curtis S.M."/>
            <person name="Norton I."/>
            <person name="Everest G.J."/>
            <person name="Meyers P.R."/>
        </authorList>
    </citation>
    <scope>NUCLEOTIDE SEQUENCE [LARGE SCALE GENOMIC DNA]</scope>
    <source>
        <strain evidence="6 7">NRRL B-24813</strain>
    </source>
</reference>
<evidence type="ECO:0000256" key="3">
    <source>
        <dbReference type="ARBA" id="ARBA00022989"/>
    </source>
</evidence>
<dbReference type="Proteomes" id="UP000291144">
    <property type="component" value="Unassembled WGS sequence"/>
</dbReference>
<evidence type="ECO:0000256" key="2">
    <source>
        <dbReference type="ARBA" id="ARBA00022692"/>
    </source>
</evidence>
<evidence type="ECO:0000313" key="6">
    <source>
        <dbReference type="EMBL" id="TCC54218.1"/>
    </source>
</evidence>
<dbReference type="OrthoDB" id="5168289at2"/>
<evidence type="ECO:0000256" key="5">
    <source>
        <dbReference type="SAM" id="MobiDB-lite"/>
    </source>
</evidence>
<dbReference type="SUPFAM" id="SSF55486">
    <property type="entry name" value="Metalloproteases ('zincins'), catalytic domain"/>
    <property type="match status" value="1"/>
</dbReference>
<gene>
    <name evidence="6" type="ORF">E0H73_39395</name>
</gene>
<dbReference type="AlphaFoldDB" id="A0A4R0K8J3"/>
<keyword evidence="3" id="KW-1133">Transmembrane helix</keyword>
<keyword evidence="4" id="KW-0472">Membrane</keyword>
<dbReference type="Pfam" id="PF04228">
    <property type="entry name" value="Zn_peptidase"/>
    <property type="match status" value="1"/>
</dbReference>
<dbReference type="GO" id="GO:0016020">
    <property type="term" value="C:membrane"/>
    <property type="evidence" value="ECO:0007669"/>
    <property type="project" value="UniProtKB-SubCell"/>
</dbReference>
<accession>A0A4R0K8J3</accession>
<keyword evidence="7" id="KW-1185">Reference proteome</keyword>
<keyword evidence="2" id="KW-0812">Transmembrane</keyword>
<evidence type="ECO:0000313" key="7">
    <source>
        <dbReference type="Proteomes" id="UP000291144"/>
    </source>
</evidence>
<evidence type="ECO:0000256" key="4">
    <source>
        <dbReference type="ARBA" id="ARBA00023136"/>
    </source>
</evidence>
<dbReference type="PANTHER" id="PTHR30168">
    <property type="entry name" value="PUTATIVE MEMBRANE PROTEIN YPFJ"/>
    <property type="match status" value="1"/>
</dbReference>
<name>A0A4R0K8J3_9ACTN</name>
<dbReference type="PANTHER" id="PTHR30168:SF0">
    <property type="entry name" value="INNER MEMBRANE PROTEIN"/>
    <property type="match status" value="1"/>
</dbReference>
<feature type="region of interest" description="Disordered" evidence="5">
    <location>
        <begin position="13"/>
        <end position="43"/>
    </location>
</feature>
<dbReference type="EMBL" id="SJKB01000020">
    <property type="protein sequence ID" value="TCC54218.1"/>
    <property type="molecule type" value="Genomic_DNA"/>
</dbReference>
<sequence>MVAVLAVACGTPTSAPAPPAEATTTTAEAESTGTTAPVDPQDMRADEQAAVKAVDTFWRTHFAEQFGKAYQSPRVEGGYVGANGPRCGGEPSVPFNAFYCGPGDFLAWDEQLMEAGYSQIGDAWVYLIIAHEWGHAIQARLNRDQVSVQAELQADCLAGAALQGAANDGLIEIEPGDSEELAKTLAAVADDYPWTNESDHGNAQERTSAFNTGVQGGVSACA</sequence>
<comment type="subcellular location">
    <subcellularLocation>
        <location evidence="1">Membrane</location>
        <topology evidence="1">Single-pass membrane protein</topology>
    </subcellularLocation>
</comment>
<protein>
    <recommendedName>
        <fullName evidence="8">Metalloprotease</fullName>
    </recommendedName>
</protein>
<dbReference type="RefSeq" id="WP_131365344.1">
    <property type="nucleotide sequence ID" value="NZ_SJKB01000020.1"/>
</dbReference>
<feature type="compositionally biased region" description="Low complexity" evidence="5">
    <location>
        <begin position="13"/>
        <end position="37"/>
    </location>
</feature>
<comment type="caution">
    <text evidence="6">The sequence shown here is derived from an EMBL/GenBank/DDBJ whole genome shotgun (WGS) entry which is preliminary data.</text>
</comment>
<organism evidence="6 7">
    <name type="scientific">Kribbella pittospori</name>
    <dbReference type="NCBI Taxonomy" id="722689"/>
    <lineage>
        <taxon>Bacteria</taxon>
        <taxon>Bacillati</taxon>
        <taxon>Actinomycetota</taxon>
        <taxon>Actinomycetes</taxon>
        <taxon>Propionibacteriales</taxon>
        <taxon>Kribbellaceae</taxon>
        <taxon>Kribbella</taxon>
    </lineage>
</organism>
<evidence type="ECO:0008006" key="8">
    <source>
        <dbReference type="Google" id="ProtNLM"/>
    </source>
</evidence>
<dbReference type="InterPro" id="IPR007343">
    <property type="entry name" value="Uncharacterised_pept_Zn_put"/>
</dbReference>
<proteinExistence type="predicted"/>